<dbReference type="Proteomes" id="UP000618051">
    <property type="component" value="Unassembled WGS sequence"/>
</dbReference>
<accession>A0A835TV30</accession>
<proteinExistence type="predicted"/>
<reference evidence="3" key="3">
    <citation type="submission" date="2022-01" db="EMBL/GenBank/DDBJ databases">
        <authorList>
            <person name="Rubenstein D.R."/>
        </authorList>
    </citation>
    <scope>NUCLEOTIDE SEQUENCE</scope>
    <source>
        <strain evidence="3">SS15</strain>
        <tissue evidence="3">Liver</tissue>
    </source>
</reference>
<organism evidence="2">
    <name type="scientific">Lamprotornis superbus</name>
    <dbReference type="NCBI Taxonomy" id="245042"/>
    <lineage>
        <taxon>Eukaryota</taxon>
        <taxon>Metazoa</taxon>
        <taxon>Chordata</taxon>
        <taxon>Craniata</taxon>
        <taxon>Vertebrata</taxon>
        <taxon>Euteleostomi</taxon>
        <taxon>Archelosauria</taxon>
        <taxon>Archosauria</taxon>
        <taxon>Dinosauria</taxon>
        <taxon>Saurischia</taxon>
        <taxon>Theropoda</taxon>
        <taxon>Coelurosauria</taxon>
        <taxon>Aves</taxon>
        <taxon>Neognathae</taxon>
        <taxon>Neoaves</taxon>
        <taxon>Telluraves</taxon>
        <taxon>Australaves</taxon>
        <taxon>Passeriformes</taxon>
        <taxon>Sturnidae</taxon>
        <taxon>Lamprotornis</taxon>
    </lineage>
</organism>
<evidence type="ECO:0000313" key="2">
    <source>
        <dbReference type="EMBL" id="KAG0120016.1"/>
    </source>
</evidence>
<evidence type="ECO:0000256" key="1">
    <source>
        <dbReference type="SAM" id="MobiDB-lite"/>
    </source>
</evidence>
<name>A0A835TV30_9PASS</name>
<dbReference type="EMBL" id="JADDUC010000072">
    <property type="protein sequence ID" value="KAG0120016.1"/>
    <property type="molecule type" value="Genomic_DNA"/>
</dbReference>
<reference evidence="2" key="1">
    <citation type="submission" date="2020-10" db="EMBL/GenBank/DDBJ databases">
        <title>Feather gene expression reveals the developmental basis of iridescence in African starlings.</title>
        <authorList>
            <person name="Rubenstein D.R."/>
        </authorList>
    </citation>
    <scope>NUCLEOTIDE SEQUENCE</scope>
    <source>
        <strain evidence="2">SS15</strain>
        <tissue evidence="2">Liver</tissue>
    </source>
</reference>
<gene>
    <name evidence="3" type="ORF">IHE44_0012909</name>
    <name evidence="2" type="ORF">IHE44_013488</name>
</gene>
<feature type="region of interest" description="Disordered" evidence="1">
    <location>
        <begin position="57"/>
        <end position="131"/>
    </location>
</feature>
<evidence type="ECO:0000313" key="4">
    <source>
        <dbReference type="Proteomes" id="UP000618051"/>
    </source>
</evidence>
<feature type="compositionally biased region" description="Polar residues" evidence="1">
    <location>
        <begin position="75"/>
        <end position="106"/>
    </location>
</feature>
<dbReference type="OrthoDB" id="8069632at2759"/>
<sequence length="509" mass="58167">MRVIEHIMSSTLELLEENSPDHDTAVMYTFLRPKVQQAVPLKWSNVQLCLKRMSEPSAESQTISLRQRPKREASAKNNSKQVGVPFQKSSDVSKQSKPYSKSQLSPKNKAKQASFRELPKRKTRAQLETTSSSGMSYLLTARRLRLVPVKMNQLIKCPRRNQPVVVLNHPDVDSPEIINVMKTINKYKGQVLKVVLSERTRSCLGVKRYRKRLTLQNAEAGNQAKKQSMLKMKLKKTHKNNYQVLLTADRSIEGKELTGKRILCCPREPEGAKALVGMPKANKKIYFKILTLKEHSNHFSSCIKDISMTLVSLVANNSSKGVIKHSNCNKWQIWDQLISELGFMKNCVICVKAGDQRSQSLRKTKDSYGKYYHIITKKMEYNENQKQTTEAIILMMNLYVWDENMHISFIKYSIKIGLQNSVRHSKMRCYLPLCKKTPISPEDCLPFMAKDISDQKFDLMYIEGASPSKQKRARIKALCPPANPQRPLCSQQLARFQFSTLHPAGSSIT</sequence>
<dbReference type="EMBL" id="JADDUC020000006">
    <property type="protein sequence ID" value="KAI1238192.1"/>
    <property type="molecule type" value="Genomic_DNA"/>
</dbReference>
<protein>
    <submittedName>
        <fullName evidence="2">Uncharacterized protein</fullName>
    </submittedName>
</protein>
<reference evidence="3 4" key="2">
    <citation type="journal article" date="2021" name="J. Hered.">
        <title>Feather Gene Expression Elucidates the Developmental Basis of Plumage Iridescence in African Starlings.</title>
        <authorList>
            <person name="Rubenstein D.R."/>
            <person name="Corvelo A."/>
            <person name="MacManes M.D."/>
            <person name="Maia R."/>
            <person name="Narzisi G."/>
            <person name="Rousaki A."/>
            <person name="Vandenabeele P."/>
            <person name="Shawkey M.D."/>
            <person name="Solomon J."/>
        </authorList>
    </citation>
    <scope>NUCLEOTIDE SEQUENCE [LARGE SCALE GENOMIC DNA]</scope>
    <source>
        <strain evidence="3">SS15</strain>
    </source>
</reference>
<dbReference type="AlphaFoldDB" id="A0A835TV30"/>
<keyword evidence="4" id="KW-1185">Reference proteome</keyword>
<comment type="caution">
    <text evidence="2">The sequence shown here is derived from an EMBL/GenBank/DDBJ whole genome shotgun (WGS) entry which is preliminary data.</text>
</comment>
<evidence type="ECO:0000313" key="3">
    <source>
        <dbReference type="EMBL" id="KAI1238192.1"/>
    </source>
</evidence>